<dbReference type="EMBL" id="LCMG01000023">
    <property type="protein sequence ID" value="KKU32211.1"/>
    <property type="molecule type" value="Genomic_DNA"/>
</dbReference>
<keyword evidence="3 5" id="KW-1133">Transmembrane helix</keyword>
<dbReference type="Proteomes" id="UP000034705">
    <property type="component" value="Unassembled WGS sequence"/>
</dbReference>
<proteinExistence type="predicted"/>
<accession>A0A0G1PHG3</accession>
<evidence type="ECO:0000313" key="7">
    <source>
        <dbReference type="Proteomes" id="UP000034705"/>
    </source>
</evidence>
<protein>
    <submittedName>
        <fullName evidence="6">Colicin V production protein</fullName>
    </submittedName>
</protein>
<dbReference type="Pfam" id="PF02674">
    <property type="entry name" value="Colicin_V"/>
    <property type="match status" value="1"/>
</dbReference>
<dbReference type="GO" id="GO:0016020">
    <property type="term" value="C:membrane"/>
    <property type="evidence" value="ECO:0007669"/>
    <property type="project" value="UniProtKB-SubCell"/>
</dbReference>
<evidence type="ECO:0000256" key="2">
    <source>
        <dbReference type="ARBA" id="ARBA00022692"/>
    </source>
</evidence>
<evidence type="ECO:0000256" key="5">
    <source>
        <dbReference type="SAM" id="Phobius"/>
    </source>
</evidence>
<keyword evidence="2 5" id="KW-0812">Transmembrane</keyword>
<name>A0A0G1PHG3_9BACT</name>
<comment type="subcellular location">
    <subcellularLocation>
        <location evidence="1">Membrane</location>
        <topology evidence="1">Multi-pass membrane protein</topology>
    </subcellularLocation>
</comment>
<evidence type="ECO:0000313" key="6">
    <source>
        <dbReference type="EMBL" id="KKU32211.1"/>
    </source>
</evidence>
<evidence type="ECO:0000256" key="4">
    <source>
        <dbReference type="ARBA" id="ARBA00023136"/>
    </source>
</evidence>
<dbReference type="GO" id="GO:0009403">
    <property type="term" value="P:toxin biosynthetic process"/>
    <property type="evidence" value="ECO:0007669"/>
    <property type="project" value="InterPro"/>
</dbReference>
<gene>
    <name evidence="6" type="ORF">UX45_C0023G0011</name>
</gene>
<dbReference type="PANTHER" id="PTHR37306">
    <property type="entry name" value="COLICIN V PRODUCTION PROTEIN"/>
    <property type="match status" value="1"/>
</dbReference>
<organism evidence="6 7">
    <name type="scientific">Candidatus Uhrbacteria bacterium GW2011_GWF2_46_218</name>
    <dbReference type="NCBI Taxonomy" id="1619001"/>
    <lineage>
        <taxon>Bacteria</taxon>
        <taxon>Candidatus Uhriibacteriota</taxon>
    </lineage>
</organism>
<dbReference type="InterPro" id="IPR003825">
    <property type="entry name" value="Colicin-V_CvpA"/>
</dbReference>
<dbReference type="PATRIC" id="fig|1619001.3.peg.860"/>
<sequence length="171" mass="19063">MPIVDILLLCLIGAFVLFGFFFGFIHTLGSFIGSFVGLGISLYLLDPLYEKVGFLFGTEGVAKVVIFIVAFLIISRLIGVLFWALDHFYHFFTWIPFTSFINRLLGGLLGFLEGLVIVGVVIYYANAFLPEGAIRSAVETSWAAGYVLSTLGQLLTYIPEPFRSWIPFELE</sequence>
<feature type="transmembrane region" description="Helical" evidence="5">
    <location>
        <begin position="7"/>
        <end position="25"/>
    </location>
</feature>
<feature type="transmembrane region" description="Helical" evidence="5">
    <location>
        <begin position="104"/>
        <end position="125"/>
    </location>
</feature>
<dbReference type="PANTHER" id="PTHR37306:SF1">
    <property type="entry name" value="COLICIN V PRODUCTION PROTEIN"/>
    <property type="match status" value="1"/>
</dbReference>
<comment type="caution">
    <text evidence="6">The sequence shown here is derived from an EMBL/GenBank/DDBJ whole genome shotgun (WGS) entry which is preliminary data.</text>
</comment>
<reference evidence="6 7" key="1">
    <citation type="journal article" date="2015" name="Nature">
        <title>rRNA introns, odd ribosomes, and small enigmatic genomes across a large radiation of phyla.</title>
        <authorList>
            <person name="Brown C.T."/>
            <person name="Hug L.A."/>
            <person name="Thomas B.C."/>
            <person name="Sharon I."/>
            <person name="Castelle C.J."/>
            <person name="Singh A."/>
            <person name="Wilkins M.J."/>
            <person name="Williams K.H."/>
            <person name="Banfield J.F."/>
        </authorList>
    </citation>
    <scope>NUCLEOTIDE SEQUENCE [LARGE SCALE GENOMIC DNA]</scope>
</reference>
<dbReference type="AlphaFoldDB" id="A0A0G1PHG3"/>
<feature type="transmembrane region" description="Helical" evidence="5">
    <location>
        <begin position="31"/>
        <end position="49"/>
    </location>
</feature>
<feature type="transmembrane region" description="Helical" evidence="5">
    <location>
        <begin position="61"/>
        <end position="84"/>
    </location>
</feature>
<evidence type="ECO:0000256" key="3">
    <source>
        <dbReference type="ARBA" id="ARBA00022989"/>
    </source>
</evidence>
<evidence type="ECO:0000256" key="1">
    <source>
        <dbReference type="ARBA" id="ARBA00004141"/>
    </source>
</evidence>
<keyword evidence="4 5" id="KW-0472">Membrane</keyword>